<feature type="compositionally biased region" description="Low complexity" evidence="1">
    <location>
        <begin position="54"/>
        <end position="66"/>
    </location>
</feature>
<accession>A0A8I2YW94</accession>
<dbReference type="PANTHER" id="PTHR46100:SF4">
    <property type="entry name" value="USPA DOMAIN-CONTAINING PROTEIN"/>
    <property type="match status" value="1"/>
</dbReference>
<keyword evidence="2" id="KW-0472">Membrane</keyword>
<feature type="compositionally biased region" description="Basic and acidic residues" evidence="1">
    <location>
        <begin position="169"/>
        <end position="178"/>
    </location>
</feature>
<reference evidence="4" key="1">
    <citation type="submission" date="2021-03" db="EMBL/GenBank/DDBJ databases">
        <title>Evolutionary innovations through gain and loss of genes in the ectomycorrhizal Boletales.</title>
        <authorList>
            <person name="Wu G."/>
            <person name="Miyauchi S."/>
            <person name="Morin E."/>
            <person name="Yang Z.-L."/>
            <person name="Xu J."/>
            <person name="Martin F.M."/>
        </authorList>
    </citation>
    <scope>NUCLEOTIDE SEQUENCE</scope>
    <source>
        <strain evidence="4">BR01</strain>
    </source>
</reference>
<dbReference type="Pfam" id="PF00582">
    <property type="entry name" value="Usp"/>
    <property type="match status" value="1"/>
</dbReference>
<feature type="transmembrane region" description="Helical" evidence="2">
    <location>
        <begin position="512"/>
        <end position="533"/>
    </location>
</feature>
<feature type="domain" description="UspA" evidence="3">
    <location>
        <begin position="373"/>
        <end position="509"/>
    </location>
</feature>
<dbReference type="Proteomes" id="UP000683000">
    <property type="component" value="Unassembled WGS sequence"/>
</dbReference>
<evidence type="ECO:0000259" key="3">
    <source>
        <dbReference type="Pfam" id="PF00582"/>
    </source>
</evidence>
<feature type="region of interest" description="Disordered" evidence="1">
    <location>
        <begin position="311"/>
        <end position="339"/>
    </location>
</feature>
<name>A0A8I2YW94_9AGAM</name>
<proteinExistence type="predicted"/>
<dbReference type="SUPFAM" id="SSF52402">
    <property type="entry name" value="Adenine nucleotide alpha hydrolases-like"/>
    <property type="match status" value="1"/>
</dbReference>
<comment type="caution">
    <text evidence="4">The sequence shown here is derived from an EMBL/GenBank/DDBJ whole genome shotgun (WGS) entry which is preliminary data.</text>
</comment>
<organism evidence="4 5">
    <name type="scientific">Boletus reticuloceps</name>
    <dbReference type="NCBI Taxonomy" id="495285"/>
    <lineage>
        <taxon>Eukaryota</taxon>
        <taxon>Fungi</taxon>
        <taxon>Dikarya</taxon>
        <taxon>Basidiomycota</taxon>
        <taxon>Agaricomycotina</taxon>
        <taxon>Agaricomycetes</taxon>
        <taxon>Agaricomycetidae</taxon>
        <taxon>Boletales</taxon>
        <taxon>Boletineae</taxon>
        <taxon>Boletaceae</taxon>
        <taxon>Boletoideae</taxon>
        <taxon>Boletus</taxon>
    </lineage>
</organism>
<feature type="region of interest" description="Disordered" evidence="1">
    <location>
        <begin position="88"/>
        <end position="110"/>
    </location>
</feature>
<evidence type="ECO:0000256" key="2">
    <source>
        <dbReference type="SAM" id="Phobius"/>
    </source>
</evidence>
<feature type="region of interest" description="Disordered" evidence="1">
    <location>
        <begin position="1"/>
        <end position="66"/>
    </location>
</feature>
<sequence>MVELPTTVPSLTRPRRASWLWPGHQKIPSTDLTQAPPDPVLPSPREGSKHDSSRPSTPRRLSTASLSQLLSFQSSQRTTISYGIQQVYQSSSTPNSGSAQISTRSELSARTSGSFGKMAFNSMIGGLTSLSLSRTTTSNDEKDKEKESRGRSSSRSKPRSSSFGFPATPKDKDKDRETASLTSKESSRVRSQSPFTLRRFRSREQSPAPLPLEESDSESITSRRSLGIRPRNAFTDDADSGSENAGEDTEDDEDDWSDEDGLFDTVTERNTEKNAQIAVMGGEVDGDGDADAAMDPDPLGEGVNVVVPSEPYFPSTLNRPSFGSARGKRGPKKRKSKNHEFLPLTTSRPLFQRDRCTITLTHGHPESSGRRKRRYLVASDLSDESRYAVEWGIGTVLRDGDELLIVTVVENENKVDPLIPNPADRATKLRSQQERQGLAYILLRQVISLLQRTRLHVSVSCQAWHAKNARHMLLDIVDHTQPTMMIVGSRGMGRLKGVLLGSTSHYLIQVDIPLFLFAHCLTLLSFFLVSVYAHATS</sequence>
<dbReference type="EMBL" id="JAGFBS010000005">
    <property type="protein sequence ID" value="KAG6379335.1"/>
    <property type="molecule type" value="Genomic_DNA"/>
</dbReference>
<feature type="region of interest" description="Disordered" evidence="1">
    <location>
        <begin position="131"/>
        <end position="261"/>
    </location>
</feature>
<keyword evidence="5" id="KW-1185">Reference proteome</keyword>
<evidence type="ECO:0000313" key="5">
    <source>
        <dbReference type="Proteomes" id="UP000683000"/>
    </source>
</evidence>
<feature type="compositionally biased region" description="Basic residues" evidence="1">
    <location>
        <begin position="326"/>
        <end position="337"/>
    </location>
</feature>
<dbReference type="AlphaFoldDB" id="A0A8I2YW94"/>
<feature type="compositionally biased region" description="Acidic residues" evidence="1">
    <location>
        <begin position="236"/>
        <end position="261"/>
    </location>
</feature>
<gene>
    <name evidence="4" type="ORF">JVT61DRAFT_11795</name>
</gene>
<dbReference type="OrthoDB" id="992776at2759"/>
<protein>
    <recommendedName>
        <fullName evidence="3">UspA domain-containing protein</fullName>
    </recommendedName>
</protein>
<evidence type="ECO:0000256" key="1">
    <source>
        <dbReference type="SAM" id="MobiDB-lite"/>
    </source>
</evidence>
<evidence type="ECO:0000313" key="4">
    <source>
        <dbReference type="EMBL" id="KAG6379335.1"/>
    </source>
</evidence>
<feature type="compositionally biased region" description="Polar residues" evidence="1">
    <location>
        <begin position="179"/>
        <end position="195"/>
    </location>
</feature>
<keyword evidence="2" id="KW-1133">Transmembrane helix</keyword>
<dbReference type="Gene3D" id="3.40.50.12370">
    <property type="match status" value="1"/>
</dbReference>
<dbReference type="InterPro" id="IPR006016">
    <property type="entry name" value="UspA"/>
</dbReference>
<dbReference type="PANTHER" id="PTHR46100">
    <property type="entry name" value="IMP2'P"/>
    <property type="match status" value="1"/>
</dbReference>
<dbReference type="CDD" id="cd23659">
    <property type="entry name" value="USP_At3g01520-like"/>
    <property type="match status" value="1"/>
</dbReference>
<feature type="compositionally biased region" description="Basic and acidic residues" evidence="1">
    <location>
        <begin position="139"/>
        <end position="150"/>
    </location>
</feature>
<keyword evidence="2" id="KW-0812">Transmembrane</keyword>